<name>A0A9D1IS98_9FIRM</name>
<dbReference type="AlphaFoldDB" id="A0A9D1IS98"/>
<proteinExistence type="predicted"/>
<dbReference type="InterPro" id="IPR023378">
    <property type="entry name" value="YheA/YmcA-like_dom_sf"/>
</dbReference>
<dbReference type="Gene3D" id="1.20.1500.10">
    <property type="entry name" value="YheA/YmcA-like"/>
    <property type="match status" value="1"/>
</dbReference>
<dbReference type="EMBL" id="DVMX01000142">
    <property type="protein sequence ID" value="HIU42378.1"/>
    <property type="molecule type" value="Genomic_DNA"/>
</dbReference>
<dbReference type="SUPFAM" id="SSF158622">
    <property type="entry name" value="YheA/YmcA-like"/>
    <property type="match status" value="1"/>
</dbReference>
<reference evidence="1" key="2">
    <citation type="journal article" date="2021" name="PeerJ">
        <title>Extensive microbial diversity within the chicken gut microbiome revealed by metagenomics and culture.</title>
        <authorList>
            <person name="Gilroy R."/>
            <person name="Ravi A."/>
            <person name="Getino M."/>
            <person name="Pursley I."/>
            <person name="Horton D.L."/>
            <person name="Alikhan N.F."/>
            <person name="Baker D."/>
            <person name="Gharbi K."/>
            <person name="Hall N."/>
            <person name="Watson M."/>
            <person name="Adriaenssens E.M."/>
            <person name="Foster-Nyarko E."/>
            <person name="Jarju S."/>
            <person name="Secka A."/>
            <person name="Antonio M."/>
            <person name="Oren A."/>
            <person name="Chaudhuri R.R."/>
            <person name="La Ragione R."/>
            <person name="Hildebrand F."/>
            <person name="Pallen M.J."/>
        </authorList>
    </citation>
    <scope>NUCLEOTIDE SEQUENCE</scope>
    <source>
        <strain evidence="1">4509</strain>
    </source>
</reference>
<comment type="caution">
    <text evidence="1">The sequence shown here is derived from an EMBL/GenBank/DDBJ whole genome shotgun (WGS) entry which is preliminary data.</text>
</comment>
<dbReference type="InterPro" id="IPR010368">
    <property type="entry name" value="Com_YlbF"/>
</dbReference>
<organism evidence="1 2">
    <name type="scientific">Candidatus Egerieicola faecale</name>
    <dbReference type="NCBI Taxonomy" id="2840774"/>
    <lineage>
        <taxon>Bacteria</taxon>
        <taxon>Bacillati</taxon>
        <taxon>Bacillota</taxon>
        <taxon>Clostridia</taxon>
        <taxon>Eubacteriales</taxon>
        <taxon>Oscillospiraceae</taxon>
        <taxon>Oscillospiraceae incertae sedis</taxon>
        <taxon>Candidatus Egerieicola</taxon>
    </lineage>
</organism>
<accession>A0A9D1IS98</accession>
<dbReference type="Pfam" id="PF06133">
    <property type="entry name" value="Com_YlbF"/>
    <property type="match status" value="1"/>
</dbReference>
<evidence type="ECO:0000313" key="1">
    <source>
        <dbReference type="EMBL" id="HIU42378.1"/>
    </source>
</evidence>
<protein>
    <submittedName>
        <fullName evidence="1">YlbF family regulator</fullName>
    </submittedName>
</protein>
<evidence type="ECO:0000313" key="2">
    <source>
        <dbReference type="Proteomes" id="UP000824082"/>
    </source>
</evidence>
<dbReference type="Proteomes" id="UP000824082">
    <property type="component" value="Unassembled WGS sequence"/>
</dbReference>
<gene>
    <name evidence="1" type="ORF">IAD19_07480</name>
</gene>
<sequence length="136" mass="15499">MDVIEKARELGKLIQETEEYQKLMEMEAKNEADTELTDMIGQFQMKRLKLNQLMQQEEKDDAAIHEADQDLKEMYEAIMSNENMMAYSQCQHDMEYLMTRVNFILTCAANGEDPMTCPSEPDHGCGGNCSGCSGCH</sequence>
<reference evidence="1" key="1">
    <citation type="submission" date="2020-10" db="EMBL/GenBank/DDBJ databases">
        <authorList>
            <person name="Gilroy R."/>
        </authorList>
    </citation>
    <scope>NUCLEOTIDE SEQUENCE</scope>
    <source>
        <strain evidence="1">4509</strain>
    </source>
</reference>